<dbReference type="RefSeq" id="WP_250421421.1">
    <property type="nucleotide sequence ID" value="NZ_JAJKBJ010000001.1"/>
</dbReference>
<dbReference type="EMBL" id="JAJKBJ010000001">
    <property type="protein sequence ID" value="MCL9682642.1"/>
    <property type="molecule type" value="Genomic_DNA"/>
</dbReference>
<sequence>MRQLTTFILIFLVNPLFAEETINFKKELVTTVHWFPYGIVLILLFIALLLLAKNSKKVISTNAKCKIIERIAVHHKTKVYVIVYQGQKFLVADNQNSLAIHALQETSSAYE</sequence>
<evidence type="ECO:0000313" key="3">
    <source>
        <dbReference type="Proteomes" id="UP001139721"/>
    </source>
</evidence>
<comment type="caution">
    <text evidence="2">The sequence shown here is derived from an EMBL/GenBank/DDBJ whole genome shotgun (WGS) entry which is preliminary data.</text>
</comment>
<name>A0A9X2IAL2_9GAMM</name>
<accession>A0A9X2IAL2</accession>
<evidence type="ECO:0000313" key="2">
    <source>
        <dbReference type="EMBL" id="MCL9682642.1"/>
    </source>
</evidence>
<keyword evidence="1" id="KW-1133">Transmembrane helix</keyword>
<gene>
    <name evidence="2" type="ORF">LOX96_00895</name>
</gene>
<keyword evidence="3" id="KW-1185">Reference proteome</keyword>
<dbReference type="Proteomes" id="UP001139721">
    <property type="component" value="Unassembled WGS sequence"/>
</dbReference>
<evidence type="ECO:0000256" key="1">
    <source>
        <dbReference type="SAM" id="Phobius"/>
    </source>
</evidence>
<proteinExistence type="predicted"/>
<evidence type="ECO:0008006" key="4">
    <source>
        <dbReference type="Google" id="ProtNLM"/>
    </source>
</evidence>
<keyword evidence="1" id="KW-0472">Membrane</keyword>
<feature type="transmembrane region" description="Helical" evidence="1">
    <location>
        <begin position="34"/>
        <end position="52"/>
    </location>
</feature>
<dbReference type="AlphaFoldDB" id="A0A9X2IAL2"/>
<protein>
    <recommendedName>
        <fullName evidence="4">Flagellar biosynthetic protein FliO</fullName>
    </recommendedName>
</protein>
<reference evidence="2" key="1">
    <citation type="submission" date="2021-11" db="EMBL/GenBank/DDBJ databases">
        <title>Legionella maioricencis sp. nov., a new species isolated from hot water samples in Mallorca.</title>
        <authorList>
            <person name="Crespi S."/>
            <person name="Drasar V."/>
            <person name="Salva-Serra F."/>
            <person name="Jaen-Luchoro D."/>
            <person name="Pineiro-Iglesias B."/>
            <person name="Aliaga F."/>
            <person name="Fernandez-Juarez V."/>
            <person name="Coll G."/>
            <person name="Moore E.R.B."/>
            <person name="Bennasar-Figueras A."/>
        </authorList>
    </citation>
    <scope>NUCLEOTIDE SEQUENCE</scope>
    <source>
        <strain evidence="2">HCPI-6</strain>
    </source>
</reference>
<keyword evidence="1" id="KW-0812">Transmembrane</keyword>
<organism evidence="2 3">
    <name type="scientific">Legionella maioricensis</name>
    <dbReference type="NCBI Taxonomy" id="2896528"/>
    <lineage>
        <taxon>Bacteria</taxon>
        <taxon>Pseudomonadati</taxon>
        <taxon>Pseudomonadota</taxon>
        <taxon>Gammaproteobacteria</taxon>
        <taxon>Legionellales</taxon>
        <taxon>Legionellaceae</taxon>
        <taxon>Legionella</taxon>
    </lineage>
</organism>